<name>A0A7V2F2F9_UNCEI</name>
<dbReference type="InterPro" id="IPR011765">
    <property type="entry name" value="Pept_M16_N"/>
</dbReference>
<gene>
    <name evidence="4" type="ORF">ENO08_00095</name>
</gene>
<dbReference type="InterPro" id="IPR001431">
    <property type="entry name" value="Pept_M16_Zn_BS"/>
</dbReference>
<evidence type="ECO:0000313" key="4">
    <source>
        <dbReference type="EMBL" id="HER42845.1"/>
    </source>
</evidence>
<dbReference type="Pfam" id="PF00675">
    <property type="entry name" value="Peptidase_M16"/>
    <property type="match status" value="1"/>
</dbReference>
<dbReference type="EMBL" id="DSEC01000009">
    <property type="protein sequence ID" value="HER42845.1"/>
    <property type="molecule type" value="Genomic_DNA"/>
</dbReference>
<feature type="domain" description="Peptidase M16 C-terminal" evidence="3">
    <location>
        <begin position="206"/>
        <end position="247"/>
    </location>
</feature>
<sequence length="286" mass="31614">MIRSICSALSRRNRSSDNFILFAAAVLAAASLTAPARADRILPETVTGAGGAEIVLERYPGSGSVLVAVAVRAGSAWETPETRGVTHLLEHLLFDGSERFTREEISGWVDDNGAFLNAFTRKEVTVYFLLARADQLEESIEILSQMLLHPVFSPDEIEKERKVVLEEMAHLLDDPGEAASREADRFLYRGSSLTEPVIGYRSTIESVSREKIIEYYRSRYIPGRMKIFVTGDFDRGMALGWLDDYFTLPGAVCAAVADGAEEPGLEPRWSGEVTTRAVYGENSRVE</sequence>
<evidence type="ECO:0000259" key="3">
    <source>
        <dbReference type="Pfam" id="PF05193"/>
    </source>
</evidence>
<organism evidence="4">
    <name type="scientific">Eiseniibacteriota bacterium</name>
    <dbReference type="NCBI Taxonomy" id="2212470"/>
    <lineage>
        <taxon>Bacteria</taxon>
        <taxon>Candidatus Eiseniibacteriota</taxon>
    </lineage>
</organism>
<dbReference type="SUPFAM" id="SSF63411">
    <property type="entry name" value="LuxS/MPP-like metallohydrolase"/>
    <property type="match status" value="1"/>
</dbReference>
<evidence type="ECO:0000259" key="2">
    <source>
        <dbReference type="Pfam" id="PF00675"/>
    </source>
</evidence>
<dbReference type="GO" id="GO:0004222">
    <property type="term" value="F:metalloendopeptidase activity"/>
    <property type="evidence" value="ECO:0007669"/>
    <property type="project" value="InterPro"/>
</dbReference>
<dbReference type="Proteomes" id="UP000886069">
    <property type="component" value="Unassembled WGS sequence"/>
</dbReference>
<dbReference type="InterPro" id="IPR050361">
    <property type="entry name" value="MPP/UQCRC_Complex"/>
</dbReference>
<dbReference type="GO" id="GO:0046872">
    <property type="term" value="F:metal ion binding"/>
    <property type="evidence" value="ECO:0007669"/>
    <property type="project" value="InterPro"/>
</dbReference>
<comment type="similarity">
    <text evidence="1">Belongs to the peptidase M16 family.</text>
</comment>
<dbReference type="PROSITE" id="PS00143">
    <property type="entry name" value="INSULINASE"/>
    <property type="match status" value="1"/>
</dbReference>
<dbReference type="InterPro" id="IPR011249">
    <property type="entry name" value="Metalloenz_LuxS/M16"/>
</dbReference>
<accession>A0A7V2F2F9</accession>
<dbReference type="AlphaFoldDB" id="A0A7V2F2F9"/>
<dbReference type="Gene3D" id="3.30.830.10">
    <property type="entry name" value="Metalloenzyme, LuxS/M16 peptidase-like"/>
    <property type="match status" value="1"/>
</dbReference>
<comment type="caution">
    <text evidence="4">The sequence shown here is derived from an EMBL/GenBank/DDBJ whole genome shotgun (WGS) entry which is preliminary data.</text>
</comment>
<feature type="domain" description="Peptidase M16 N-terminal" evidence="2">
    <location>
        <begin position="54"/>
        <end position="197"/>
    </location>
</feature>
<dbReference type="PANTHER" id="PTHR11851">
    <property type="entry name" value="METALLOPROTEASE"/>
    <property type="match status" value="1"/>
</dbReference>
<dbReference type="PANTHER" id="PTHR11851:SF49">
    <property type="entry name" value="MITOCHONDRIAL-PROCESSING PEPTIDASE SUBUNIT ALPHA"/>
    <property type="match status" value="1"/>
</dbReference>
<reference evidence="4" key="1">
    <citation type="journal article" date="2020" name="mSystems">
        <title>Genome- and Community-Level Interaction Insights into Carbon Utilization and Element Cycling Functions of Hydrothermarchaeota in Hydrothermal Sediment.</title>
        <authorList>
            <person name="Zhou Z."/>
            <person name="Liu Y."/>
            <person name="Xu W."/>
            <person name="Pan J."/>
            <person name="Luo Z.H."/>
            <person name="Li M."/>
        </authorList>
    </citation>
    <scope>NUCLEOTIDE SEQUENCE [LARGE SCALE GENOMIC DNA]</scope>
    <source>
        <strain evidence="4">SpSt-1233</strain>
    </source>
</reference>
<proteinExistence type="inferred from homology"/>
<dbReference type="InterPro" id="IPR007863">
    <property type="entry name" value="Peptidase_M16_C"/>
</dbReference>
<feature type="non-terminal residue" evidence="4">
    <location>
        <position position="286"/>
    </location>
</feature>
<dbReference type="Pfam" id="PF05193">
    <property type="entry name" value="Peptidase_M16_C"/>
    <property type="match status" value="1"/>
</dbReference>
<protein>
    <submittedName>
        <fullName evidence="4">Insulinase family protein</fullName>
    </submittedName>
</protein>
<evidence type="ECO:0000256" key="1">
    <source>
        <dbReference type="ARBA" id="ARBA00007261"/>
    </source>
</evidence>
<dbReference type="GO" id="GO:0006508">
    <property type="term" value="P:proteolysis"/>
    <property type="evidence" value="ECO:0007669"/>
    <property type="project" value="InterPro"/>
</dbReference>